<dbReference type="RefSeq" id="XP_002293354.1">
    <property type="nucleotide sequence ID" value="XM_002293318.1"/>
</dbReference>
<dbReference type="OMA" id="DAHETHT"/>
<dbReference type="InterPro" id="IPR000261">
    <property type="entry name" value="EH_dom"/>
</dbReference>
<dbReference type="PROSITE" id="PS50031">
    <property type="entry name" value="EH"/>
    <property type="match status" value="2"/>
</dbReference>
<dbReference type="GO" id="GO:0005886">
    <property type="term" value="C:plasma membrane"/>
    <property type="evidence" value="ECO:0000318"/>
    <property type="project" value="GO_Central"/>
</dbReference>
<feature type="coiled-coil region" evidence="1">
    <location>
        <begin position="495"/>
        <end position="592"/>
    </location>
</feature>
<dbReference type="SMART" id="SM00027">
    <property type="entry name" value="EH"/>
    <property type="match status" value="2"/>
</dbReference>
<evidence type="ECO:0000313" key="5">
    <source>
        <dbReference type="Proteomes" id="UP000001449"/>
    </source>
</evidence>
<feature type="compositionally biased region" description="Low complexity" evidence="2">
    <location>
        <begin position="923"/>
        <end position="937"/>
    </location>
</feature>
<dbReference type="Proteomes" id="UP000001449">
    <property type="component" value="Chromosome 13"/>
</dbReference>
<feature type="region of interest" description="Disordered" evidence="2">
    <location>
        <begin position="889"/>
        <end position="949"/>
    </location>
</feature>
<dbReference type="SUPFAM" id="SSF47473">
    <property type="entry name" value="EF-hand"/>
    <property type="match status" value="2"/>
</dbReference>
<dbReference type="GeneID" id="7445744"/>
<dbReference type="InParanoid" id="B8CB97"/>
<accession>B8CB97</accession>
<evidence type="ECO:0000256" key="1">
    <source>
        <dbReference type="SAM" id="Coils"/>
    </source>
</evidence>
<name>B8CB97_THAPS</name>
<reference evidence="4 5" key="2">
    <citation type="journal article" date="2008" name="Nature">
        <title>The Phaeodactylum genome reveals the evolutionary history of diatom genomes.</title>
        <authorList>
            <person name="Bowler C."/>
            <person name="Allen A.E."/>
            <person name="Badger J.H."/>
            <person name="Grimwood J."/>
            <person name="Jabbari K."/>
            <person name="Kuo A."/>
            <person name="Maheswari U."/>
            <person name="Martens C."/>
            <person name="Maumus F."/>
            <person name="Otillar R.P."/>
            <person name="Rayko E."/>
            <person name="Salamov A."/>
            <person name="Vandepoele K."/>
            <person name="Beszteri B."/>
            <person name="Gruber A."/>
            <person name="Heijde M."/>
            <person name="Katinka M."/>
            <person name="Mock T."/>
            <person name="Valentin K."/>
            <person name="Verret F."/>
            <person name="Berges J.A."/>
            <person name="Brownlee C."/>
            <person name="Cadoret J.P."/>
            <person name="Chiovitti A."/>
            <person name="Choi C.J."/>
            <person name="Coesel S."/>
            <person name="De Martino A."/>
            <person name="Detter J.C."/>
            <person name="Durkin C."/>
            <person name="Falciatore A."/>
            <person name="Fournet J."/>
            <person name="Haruta M."/>
            <person name="Huysman M.J."/>
            <person name="Jenkins B.D."/>
            <person name="Jiroutova K."/>
            <person name="Jorgensen R.E."/>
            <person name="Joubert Y."/>
            <person name="Kaplan A."/>
            <person name="Kroger N."/>
            <person name="Kroth P.G."/>
            <person name="La Roche J."/>
            <person name="Lindquist E."/>
            <person name="Lommer M."/>
            <person name="Martin-Jezequel V."/>
            <person name="Lopez P.J."/>
            <person name="Lucas S."/>
            <person name="Mangogna M."/>
            <person name="McGinnis K."/>
            <person name="Medlin L.K."/>
            <person name="Montsant A."/>
            <person name="Oudot-Le Secq M.P."/>
            <person name="Napoli C."/>
            <person name="Obornik M."/>
            <person name="Parker M.S."/>
            <person name="Petit J.L."/>
            <person name="Porcel B.M."/>
            <person name="Poulsen N."/>
            <person name="Robison M."/>
            <person name="Rychlewski L."/>
            <person name="Rynearson T.A."/>
            <person name="Schmutz J."/>
            <person name="Shapiro H."/>
            <person name="Siaut M."/>
            <person name="Stanley M."/>
            <person name="Sussman M.R."/>
            <person name="Taylor A.R."/>
            <person name="Vardi A."/>
            <person name="von Dassow P."/>
            <person name="Vyverman W."/>
            <person name="Willis A."/>
            <person name="Wyrwicz L.S."/>
            <person name="Rokhsar D.S."/>
            <person name="Weissenbach J."/>
            <person name="Armbrust E.V."/>
            <person name="Green B.R."/>
            <person name="Van de Peer Y."/>
            <person name="Grigoriev I.V."/>
        </authorList>
    </citation>
    <scope>NUCLEOTIDE SEQUENCE [LARGE SCALE GENOMIC DNA]</scope>
    <source>
        <strain evidence="4 5">CCMP1335</strain>
    </source>
</reference>
<dbReference type="Pfam" id="PF12763">
    <property type="entry name" value="EH"/>
    <property type="match status" value="2"/>
</dbReference>
<dbReference type="PANTHER" id="PTHR11216:SF174">
    <property type="entry name" value="GH06923P"/>
    <property type="match status" value="1"/>
</dbReference>
<dbReference type="KEGG" id="tps:THAPSDRAFT_24639"/>
<dbReference type="PaxDb" id="35128-Thaps24639"/>
<feature type="domain" description="EH" evidence="3">
    <location>
        <begin position="17"/>
        <end position="96"/>
    </location>
</feature>
<proteinExistence type="predicted"/>
<evidence type="ECO:0000256" key="2">
    <source>
        <dbReference type="SAM" id="MobiDB-lite"/>
    </source>
</evidence>
<dbReference type="GO" id="GO:0016197">
    <property type="term" value="P:endosomal transport"/>
    <property type="evidence" value="ECO:0000318"/>
    <property type="project" value="GO_Central"/>
</dbReference>
<keyword evidence="5" id="KW-1185">Reference proteome</keyword>
<dbReference type="AlphaFoldDB" id="B8CB97"/>
<organism evidence="4 5">
    <name type="scientific">Thalassiosira pseudonana</name>
    <name type="common">Marine diatom</name>
    <name type="synonym">Cyclotella nana</name>
    <dbReference type="NCBI Taxonomy" id="35128"/>
    <lineage>
        <taxon>Eukaryota</taxon>
        <taxon>Sar</taxon>
        <taxon>Stramenopiles</taxon>
        <taxon>Ochrophyta</taxon>
        <taxon>Bacillariophyta</taxon>
        <taxon>Coscinodiscophyceae</taxon>
        <taxon>Thalassiosirophycidae</taxon>
        <taxon>Thalassiosirales</taxon>
        <taxon>Thalassiosiraceae</taxon>
        <taxon>Thalassiosira</taxon>
    </lineage>
</organism>
<dbReference type="STRING" id="35128.B8CB97"/>
<feature type="compositionally biased region" description="Polar residues" evidence="2">
    <location>
        <begin position="969"/>
        <end position="982"/>
    </location>
</feature>
<evidence type="ECO:0000259" key="3">
    <source>
        <dbReference type="PROSITE" id="PS50031"/>
    </source>
</evidence>
<feature type="compositionally biased region" description="Low complexity" evidence="2">
    <location>
        <begin position="347"/>
        <end position="365"/>
    </location>
</feature>
<sequence length="982" mass="104656">MASPTQQQYSYAPPPNEQAFYDALFTIADKTQTGHLSGPSAVEFLSLSKLPVDLLKTIWGMADQPQTNTLDKNKFIVAVRLIQLFQNGKKPVDSELHVGGGEVVRPPFFEGVQIPIQQPQQQPMSPQQPPQQQMPPPQQQQQYPSPALQPTPTPSQMPTPQQSPLRPVQPSMQQQQLPMPPNLSNANTALTTQDPYTMTPQEQSRYDALFPSYAQSDGYVYGQQAVELFSKSGMDREHLKGIWAMSDDPVDNKLDQVEFAIAMHLIVCITKKGLGMPPALPPSLARVLREPRGQPMKDASQMGSGPPLQQQSMMGGLAQQQGLVSPSSPGGIPSLDKMPQMGVLAGQPQQPQMQQPQVQQPSHPQMGQAVPTLQQTGSFGAVGGEAIDDAFAGLSNEPVEDVDEYSHVGGMSAAGGMTTMGGSVMPIQQATQAVYGSSMASQHVAPISPKPSPVSAYQSVSPQQSQPKPPGRPPLSPAKAKTNQTSVDDGFNEELEKLRVSHQKLQAEVISLRAKASLVSDEEIDAQNEMKALASGIAELSMELSGLKDQVAEAKSNLADALVTLKAQKDKKETLEESVNDARETYDALVSATEAVTEANEALMMEHAKVVAATASAKAAEKEQHEPAVSVQTADLFSWDSAPAPASISMDPLETETTVPATGMGMAWGSDAAPSIPLPSAHQATVKNEDEASRYGEALSVYTAQTANNGVPTQHGGYQPNVAEVPPANTAFPFPMGGAPATVATPMAMDGGQGALVPSNIQSNPYGGFMGGDQSVMSPMGVAPPAVTLTAVEQPTPQKINSPTAAEVDSMKREAMKAEKSFRQSEDLVRTLSQEVNNLESAAKKAEEEASAIEAASKKKKGSFVGGKKKVKKELEKAQEFANAERQKVVGAREQLSAAQREAEKSRKEAEQLRQQSEKAEIEAATAASYVSAHAEAPTPIQPASNGYSDPFGMNYGNSENYGMGLMGGSSQNQDYSNPFAM</sequence>
<feature type="compositionally biased region" description="Pro residues" evidence="2">
    <location>
        <begin position="467"/>
        <end position="476"/>
    </location>
</feature>
<feature type="domain" description="EH" evidence="3">
    <location>
        <begin position="202"/>
        <end position="291"/>
    </location>
</feature>
<feature type="region of interest" description="Disordered" evidence="2">
    <location>
        <begin position="962"/>
        <end position="982"/>
    </location>
</feature>
<dbReference type="eggNOG" id="KOG0998">
    <property type="taxonomic scope" value="Eukaryota"/>
</dbReference>
<dbReference type="PANTHER" id="PTHR11216">
    <property type="entry name" value="EH DOMAIN"/>
    <property type="match status" value="1"/>
</dbReference>
<reference evidence="4 5" key="1">
    <citation type="journal article" date="2004" name="Science">
        <title>The genome of the diatom Thalassiosira pseudonana: ecology, evolution, and metabolism.</title>
        <authorList>
            <person name="Armbrust E.V."/>
            <person name="Berges J.A."/>
            <person name="Bowler C."/>
            <person name="Green B.R."/>
            <person name="Martinez D."/>
            <person name="Putnam N.H."/>
            <person name="Zhou S."/>
            <person name="Allen A.E."/>
            <person name="Apt K.E."/>
            <person name="Bechner M."/>
            <person name="Brzezinski M.A."/>
            <person name="Chaal B.K."/>
            <person name="Chiovitti A."/>
            <person name="Davis A.K."/>
            <person name="Demarest M.S."/>
            <person name="Detter J.C."/>
            <person name="Glavina T."/>
            <person name="Goodstein D."/>
            <person name="Hadi M.Z."/>
            <person name="Hellsten U."/>
            <person name="Hildebrand M."/>
            <person name="Jenkins B.D."/>
            <person name="Jurka J."/>
            <person name="Kapitonov V.V."/>
            <person name="Kroger N."/>
            <person name="Lau W.W."/>
            <person name="Lane T.W."/>
            <person name="Larimer F.W."/>
            <person name="Lippmeier J.C."/>
            <person name="Lucas S."/>
            <person name="Medina M."/>
            <person name="Montsant A."/>
            <person name="Obornik M."/>
            <person name="Parker M.S."/>
            <person name="Palenik B."/>
            <person name="Pazour G.J."/>
            <person name="Richardson P.M."/>
            <person name="Rynearson T.A."/>
            <person name="Saito M.A."/>
            <person name="Schwartz D.C."/>
            <person name="Thamatrakoln K."/>
            <person name="Valentin K."/>
            <person name="Vardi A."/>
            <person name="Wilkerson F.P."/>
            <person name="Rokhsar D.S."/>
        </authorList>
    </citation>
    <scope>NUCLEOTIDE SEQUENCE [LARGE SCALE GENOMIC DNA]</scope>
    <source>
        <strain evidence="4 5">CCMP1335</strain>
    </source>
</reference>
<feature type="region of interest" description="Disordered" evidence="2">
    <location>
        <begin position="293"/>
        <end position="368"/>
    </location>
</feature>
<dbReference type="GO" id="GO:0006897">
    <property type="term" value="P:endocytosis"/>
    <property type="evidence" value="ECO:0000318"/>
    <property type="project" value="GO_Central"/>
</dbReference>
<protein>
    <recommendedName>
        <fullName evidence="3">EH domain-containing protein</fullName>
    </recommendedName>
</protein>
<dbReference type="EMBL" id="CM000648">
    <property type="protein sequence ID" value="EED89090.1"/>
    <property type="molecule type" value="Genomic_DNA"/>
</dbReference>
<dbReference type="Gene3D" id="1.10.238.10">
    <property type="entry name" value="EF-hand"/>
    <property type="match status" value="2"/>
</dbReference>
<evidence type="ECO:0000313" key="4">
    <source>
        <dbReference type="EMBL" id="EED89090.1"/>
    </source>
</evidence>
<keyword evidence="1" id="KW-0175">Coiled coil</keyword>
<feature type="region of interest" description="Disordered" evidence="2">
    <location>
        <begin position="118"/>
        <end position="190"/>
    </location>
</feature>
<dbReference type="InterPro" id="IPR011992">
    <property type="entry name" value="EF-hand-dom_pair"/>
</dbReference>
<feature type="compositionally biased region" description="Basic and acidic residues" evidence="2">
    <location>
        <begin position="901"/>
        <end position="922"/>
    </location>
</feature>
<feature type="region of interest" description="Disordered" evidence="2">
    <location>
        <begin position="443"/>
        <end position="486"/>
    </location>
</feature>
<feature type="compositionally biased region" description="Low complexity" evidence="2">
    <location>
        <begin position="158"/>
        <end position="185"/>
    </location>
</feature>
<gene>
    <name evidence="4" type="ORF">THAPSDRAFT_24639</name>
</gene>
<feature type="compositionally biased region" description="Pro residues" evidence="2">
    <location>
        <begin position="126"/>
        <end position="138"/>
    </location>
</feature>
<dbReference type="HOGENOM" id="CLU_303395_0_0_1"/>
<feature type="compositionally biased region" description="Low complexity" evidence="2">
    <location>
        <begin position="453"/>
        <end position="466"/>
    </location>
</feature>
<feature type="compositionally biased region" description="Pro residues" evidence="2">
    <location>
        <begin position="147"/>
        <end position="157"/>
    </location>
</feature>
<feature type="compositionally biased region" description="Polar residues" evidence="2">
    <location>
        <begin position="301"/>
        <end position="328"/>
    </location>
</feature>
<dbReference type="GO" id="GO:0005737">
    <property type="term" value="C:cytoplasm"/>
    <property type="evidence" value="ECO:0000318"/>
    <property type="project" value="GO_Central"/>
</dbReference>
<dbReference type="GO" id="GO:0030674">
    <property type="term" value="F:protein-macromolecule adaptor activity"/>
    <property type="evidence" value="ECO:0000318"/>
    <property type="project" value="GO_Central"/>
</dbReference>
<dbReference type="CDD" id="cd00052">
    <property type="entry name" value="EH"/>
    <property type="match status" value="1"/>
</dbReference>